<dbReference type="AlphaFoldDB" id="A0A9W9A7U6"/>
<protein>
    <submittedName>
        <fullName evidence="1">Uncharacterized protein</fullName>
    </submittedName>
</protein>
<evidence type="ECO:0000313" key="2">
    <source>
        <dbReference type="Proteomes" id="UP001150238"/>
    </source>
</evidence>
<organism evidence="1 2">
    <name type="scientific">Lentinula lateritia</name>
    <dbReference type="NCBI Taxonomy" id="40482"/>
    <lineage>
        <taxon>Eukaryota</taxon>
        <taxon>Fungi</taxon>
        <taxon>Dikarya</taxon>
        <taxon>Basidiomycota</taxon>
        <taxon>Agaricomycotina</taxon>
        <taxon>Agaricomycetes</taxon>
        <taxon>Agaricomycetidae</taxon>
        <taxon>Agaricales</taxon>
        <taxon>Marasmiineae</taxon>
        <taxon>Omphalotaceae</taxon>
        <taxon>Lentinula</taxon>
    </lineage>
</organism>
<dbReference type="EMBL" id="JANVFS010000021">
    <property type="protein sequence ID" value="KAJ4475980.1"/>
    <property type="molecule type" value="Genomic_DNA"/>
</dbReference>
<dbReference type="Proteomes" id="UP001150238">
    <property type="component" value="Unassembled WGS sequence"/>
</dbReference>
<evidence type="ECO:0000313" key="1">
    <source>
        <dbReference type="EMBL" id="KAJ4475980.1"/>
    </source>
</evidence>
<accession>A0A9W9A7U6</accession>
<name>A0A9W9A7U6_9AGAR</name>
<reference evidence="1" key="2">
    <citation type="journal article" date="2023" name="Proc. Natl. Acad. Sci. U.S.A.">
        <title>A global phylogenomic analysis of the shiitake genus Lentinula.</title>
        <authorList>
            <person name="Sierra-Patev S."/>
            <person name="Min B."/>
            <person name="Naranjo-Ortiz M."/>
            <person name="Looney B."/>
            <person name="Konkel Z."/>
            <person name="Slot J.C."/>
            <person name="Sakamoto Y."/>
            <person name="Steenwyk J.L."/>
            <person name="Rokas A."/>
            <person name="Carro J."/>
            <person name="Camarero S."/>
            <person name="Ferreira P."/>
            <person name="Molpeceres G."/>
            <person name="Ruiz-Duenas F.J."/>
            <person name="Serrano A."/>
            <person name="Henrissat B."/>
            <person name="Drula E."/>
            <person name="Hughes K.W."/>
            <person name="Mata J.L."/>
            <person name="Ishikawa N.K."/>
            <person name="Vargas-Isla R."/>
            <person name="Ushijima S."/>
            <person name="Smith C.A."/>
            <person name="Donoghue J."/>
            <person name="Ahrendt S."/>
            <person name="Andreopoulos W."/>
            <person name="He G."/>
            <person name="LaButti K."/>
            <person name="Lipzen A."/>
            <person name="Ng V."/>
            <person name="Riley R."/>
            <person name="Sandor L."/>
            <person name="Barry K."/>
            <person name="Martinez A.T."/>
            <person name="Xiao Y."/>
            <person name="Gibbons J.G."/>
            <person name="Terashima K."/>
            <person name="Grigoriev I.V."/>
            <person name="Hibbett D."/>
        </authorList>
    </citation>
    <scope>NUCLEOTIDE SEQUENCE</scope>
    <source>
        <strain evidence="1">Sp2 HRB7682 ss15</strain>
    </source>
</reference>
<comment type="caution">
    <text evidence="1">The sequence shown here is derived from an EMBL/GenBank/DDBJ whole genome shotgun (WGS) entry which is preliminary data.</text>
</comment>
<sequence>MKSSQTSRDPTKMEVYLNTLIADTAQYRSQLNATSRVIIVDESRMTMGIANAFKSTNEPLGVSVGLHPKDQSIIALAVFDAQNKCLVIEFSTQLGLRNNTIGQLGGHPSSPNFDASKYGHWADASTSLIMVENYTAFFGSTLQTVKLGLVLAWTDALERYLLAMTSSSAKNWRSWGSIRQEGDDDLTLSTIAMRELKFRVWAQGLKWVVPWVRSGRARTSGTAARNSNIPQSSVGQADAELLSSMESEREEMQLQTMLAVLQTFQ</sequence>
<reference evidence="1" key="1">
    <citation type="submission" date="2022-08" db="EMBL/GenBank/DDBJ databases">
        <authorList>
            <consortium name="DOE Joint Genome Institute"/>
            <person name="Min B."/>
            <person name="Riley R."/>
            <person name="Sierra-Patev S."/>
            <person name="Naranjo-Ortiz M."/>
            <person name="Looney B."/>
            <person name="Konkel Z."/>
            <person name="Slot J.C."/>
            <person name="Sakamoto Y."/>
            <person name="Steenwyk J.L."/>
            <person name="Rokas A."/>
            <person name="Carro J."/>
            <person name="Camarero S."/>
            <person name="Ferreira P."/>
            <person name="Molpeceres G."/>
            <person name="Ruiz-Duenas F.J."/>
            <person name="Serrano A."/>
            <person name="Henrissat B."/>
            <person name="Drula E."/>
            <person name="Hughes K.W."/>
            <person name="Mata J.L."/>
            <person name="Ishikawa N.K."/>
            <person name="Vargas-Isla R."/>
            <person name="Ushijima S."/>
            <person name="Smith C.A."/>
            <person name="Ahrendt S."/>
            <person name="Andreopoulos W."/>
            <person name="He G."/>
            <person name="Labutti K."/>
            <person name="Lipzen A."/>
            <person name="Ng V."/>
            <person name="Sandor L."/>
            <person name="Barry K."/>
            <person name="Martinez A.T."/>
            <person name="Xiao Y."/>
            <person name="Gibbons J.G."/>
            <person name="Terashima K."/>
            <person name="Hibbett D.S."/>
            <person name="Grigoriev I.V."/>
        </authorList>
    </citation>
    <scope>NUCLEOTIDE SEQUENCE</scope>
    <source>
        <strain evidence="1">Sp2 HRB7682 ss15</strain>
    </source>
</reference>
<proteinExistence type="predicted"/>
<gene>
    <name evidence="1" type="ORF">C8J55DRAFT_562021</name>
</gene>